<gene>
    <name evidence="7" type="primary">trmH</name>
    <name evidence="9" type="ORF">ESY86_10295</name>
</gene>
<accession>A0A5C6ZJB9</accession>
<evidence type="ECO:0000256" key="7">
    <source>
        <dbReference type="HAMAP-Rule" id="MF_02060"/>
    </source>
</evidence>
<dbReference type="HAMAP" id="MF_02060">
    <property type="entry name" value="tRNA_methyltr_TrmH"/>
    <property type="match status" value="1"/>
</dbReference>
<dbReference type="OrthoDB" id="9785673at2"/>
<comment type="catalytic activity">
    <reaction evidence="7">
        <text>guanosine(18) in tRNA + S-adenosyl-L-methionine = 2'-O-methylguanosine(18) in tRNA + S-adenosyl-L-homocysteine + H(+)</text>
        <dbReference type="Rhea" id="RHEA:20077"/>
        <dbReference type="Rhea" id="RHEA-COMP:10190"/>
        <dbReference type="Rhea" id="RHEA-COMP:10192"/>
        <dbReference type="ChEBI" id="CHEBI:15378"/>
        <dbReference type="ChEBI" id="CHEBI:57856"/>
        <dbReference type="ChEBI" id="CHEBI:59789"/>
        <dbReference type="ChEBI" id="CHEBI:74269"/>
        <dbReference type="ChEBI" id="CHEBI:74445"/>
        <dbReference type="EC" id="2.1.1.34"/>
    </reaction>
</comment>
<dbReference type="EC" id="2.1.1.34" evidence="7"/>
<dbReference type="RefSeq" id="WP_147086501.1">
    <property type="nucleotide sequence ID" value="NZ_VORM01000007.1"/>
</dbReference>
<comment type="function">
    <text evidence="7">Catalyzes the 2'-O methylation of guanosine at position 18 in tRNA.</text>
</comment>
<organism evidence="9 10">
    <name type="scientific">Subsaximicrobium wynnwilliamsii</name>
    <dbReference type="NCBI Taxonomy" id="291179"/>
    <lineage>
        <taxon>Bacteria</taxon>
        <taxon>Pseudomonadati</taxon>
        <taxon>Bacteroidota</taxon>
        <taxon>Flavobacteriia</taxon>
        <taxon>Flavobacteriales</taxon>
        <taxon>Flavobacteriaceae</taxon>
        <taxon>Subsaximicrobium</taxon>
    </lineage>
</organism>
<keyword evidence="10" id="KW-1185">Reference proteome</keyword>
<evidence type="ECO:0000256" key="2">
    <source>
        <dbReference type="ARBA" id="ARBA00022603"/>
    </source>
</evidence>
<dbReference type="GO" id="GO:0141100">
    <property type="term" value="F:tRNA (guanine(18)-2'-O)-methyltransferase activity"/>
    <property type="evidence" value="ECO:0007669"/>
    <property type="project" value="UniProtKB-UniRule"/>
</dbReference>
<dbReference type="EMBL" id="VORO01000009">
    <property type="protein sequence ID" value="TXD89147.1"/>
    <property type="molecule type" value="Genomic_DNA"/>
</dbReference>
<keyword evidence="6 7" id="KW-0694">RNA-binding</keyword>
<dbReference type="PANTHER" id="PTHR43453">
    <property type="entry name" value="RRNA METHYLASE-LIKE"/>
    <property type="match status" value="1"/>
</dbReference>
<evidence type="ECO:0000313" key="10">
    <source>
        <dbReference type="Proteomes" id="UP000321578"/>
    </source>
</evidence>
<dbReference type="SUPFAM" id="SSF75217">
    <property type="entry name" value="alpha/beta knot"/>
    <property type="match status" value="1"/>
</dbReference>
<dbReference type="AlphaFoldDB" id="A0A5C6ZJB9"/>
<dbReference type="Pfam" id="PF00588">
    <property type="entry name" value="SpoU_methylase"/>
    <property type="match status" value="1"/>
</dbReference>
<reference evidence="9 10" key="1">
    <citation type="submission" date="2019-08" db="EMBL/GenBank/DDBJ databases">
        <title>Genomes of Subsaximicrobium wynnwilliamsii strains.</title>
        <authorList>
            <person name="Bowman J.P."/>
        </authorList>
    </citation>
    <scope>NUCLEOTIDE SEQUENCE [LARGE SCALE GENOMIC DNA]</scope>
    <source>
        <strain evidence="9 10">2-80-2</strain>
    </source>
</reference>
<evidence type="ECO:0000256" key="5">
    <source>
        <dbReference type="ARBA" id="ARBA00022694"/>
    </source>
</evidence>
<keyword evidence="1 7" id="KW-0820">tRNA-binding</keyword>
<comment type="caution">
    <text evidence="9">The sequence shown here is derived from an EMBL/GenBank/DDBJ whole genome shotgun (WGS) entry which is preliminary data.</text>
</comment>
<proteinExistence type="inferred from homology"/>
<keyword evidence="5 7" id="KW-0819">tRNA processing</keyword>
<feature type="binding site" evidence="7">
    <location>
        <position position="152"/>
    </location>
    <ligand>
        <name>S-adenosyl-L-methionine</name>
        <dbReference type="ChEBI" id="CHEBI:59789"/>
    </ligand>
</feature>
<dbReference type="InterPro" id="IPR033671">
    <property type="entry name" value="TrmH"/>
</dbReference>
<feature type="binding site" evidence="7">
    <location>
        <position position="109"/>
    </location>
    <ligand>
        <name>S-adenosyl-L-methionine</name>
        <dbReference type="ChEBI" id="CHEBI:59789"/>
    </ligand>
</feature>
<evidence type="ECO:0000313" key="9">
    <source>
        <dbReference type="EMBL" id="TXD89147.1"/>
    </source>
</evidence>
<protein>
    <recommendedName>
        <fullName evidence="7">tRNA (guanosine(18)-2'-O)-methyltransferase</fullName>
        <ecNumber evidence="7">2.1.1.34</ecNumber>
    </recommendedName>
    <alternativeName>
        <fullName evidence="7">tRNA [Gm18] methyltransferase</fullName>
    </alternativeName>
</protein>
<dbReference type="InterPro" id="IPR029026">
    <property type="entry name" value="tRNA_m1G_MTases_N"/>
</dbReference>
<dbReference type="InterPro" id="IPR029028">
    <property type="entry name" value="Alpha/beta_knot_MTases"/>
</dbReference>
<keyword evidence="2 7" id="KW-0489">Methyltransferase</keyword>
<comment type="similarity">
    <text evidence="7">Belongs to the class IV-like SAM-binding methyltransferase superfamily. RNA methyltransferase TrmH family.</text>
</comment>
<dbReference type="Gene3D" id="3.40.1280.10">
    <property type="match status" value="1"/>
</dbReference>
<name>A0A5C6ZJB9_9FLAO</name>
<dbReference type="GO" id="GO:0000049">
    <property type="term" value="F:tRNA binding"/>
    <property type="evidence" value="ECO:0007669"/>
    <property type="project" value="UniProtKB-UniRule"/>
</dbReference>
<comment type="caution">
    <text evidence="7">Lacks conserved residue(s) required for the propagation of feature annotation.</text>
</comment>
<evidence type="ECO:0000256" key="3">
    <source>
        <dbReference type="ARBA" id="ARBA00022679"/>
    </source>
</evidence>
<evidence type="ECO:0000256" key="1">
    <source>
        <dbReference type="ARBA" id="ARBA00022555"/>
    </source>
</evidence>
<keyword evidence="4 7" id="KW-0949">S-adenosyl-L-methionine</keyword>
<keyword evidence="3 7" id="KW-0808">Transferase</keyword>
<evidence type="ECO:0000256" key="4">
    <source>
        <dbReference type="ARBA" id="ARBA00022691"/>
    </source>
</evidence>
<evidence type="ECO:0000259" key="8">
    <source>
        <dbReference type="Pfam" id="PF00588"/>
    </source>
</evidence>
<dbReference type="Proteomes" id="UP000321578">
    <property type="component" value="Unassembled WGS sequence"/>
</dbReference>
<dbReference type="CDD" id="cd18092">
    <property type="entry name" value="SpoU-like_TrmH"/>
    <property type="match status" value="1"/>
</dbReference>
<feature type="domain" description="tRNA/rRNA methyltransferase SpoU type" evidence="8">
    <location>
        <begin position="34"/>
        <end position="171"/>
    </location>
</feature>
<evidence type="ECO:0000256" key="6">
    <source>
        <dbReference type="ARBA" id="ARBA00022884"/>
    </source>
</evidence>
<sequence>MIDIALLEHLEGFLTTSRIERFKRIIAQRTRHFCVATEDVFQLHNTSAVMRSCDVFGVQDVHIVEEQNAKQIDSEIAMGSQKWVDVYRYQSVKDSLNHLKGEGYQIVATTPHENDSNLQDFDVSKKSCFFFGRETEGLSKEVIAEADAFLKIPMYGFTESLNISVSAAVILQHLTARLRESDVKWQLTEAQQLEKRLDWCRKTIKSNEAIEARFYKA</sequence>
<dbReference type="PANTHER" id="PTHR43453:SF1">
    <property type="entry name" value="TRNA_RRNA METHYLTRANSFERASE SPOU TYPE DOMAIN-CONTAINING PROTEIN"/>
    <property type="match status" value="1"/>
</dbReference>
<dbReference type="GO" id="GO:0002938">
    <property type="term" value="P:tRNA guanine ribose methylation"/>
    <property type="evidence" value="ECO:0007669"/>
    <property type="project" value="UniProtKB-UniRule"/>
</dbReference>
<feature type="binding site" evidence="7">
    <location>
        <position position="161"/>
    </location>
    <ligand>
        <name>S-adenosyl-L-methionine</name>
        <dbReference type="ChEBI" id="CHEBI:59789"/>
    </ligand>
</feature>
<dbReference type="InterPro" id="IPR001537">
    <property type="entry name" value="SpoU_MeTrfase"/>
</dbReference>